<sequence length="59" mass="6708">MGIPDYLPVDPRDGSVTCCSDPREGRFQAVRRMRFGDTVVLPEPLRNVRIETGDLPRYS</sequence>
<comment type="caution">
    <text evidence="2">The sequence shown here is derived from an EMBL/GenBank/DDBJ whole genome shotgun (WGS) entry which is preliminary data.</text>
</comment>
<gene>
    <name evidence="2" type="ORF">LP52_02200</name>
</gene>
<protein>
    <submittedName>
        <fullName evidence="2">Uncharacterized protein</fullName>
    </submittedName>
</protein>
<proteinExistence type="predicted"/>
<organism evidence="2 3">
    <name type="scientific">Streptomonospora alba</name>
    <dbReference type="NCBI Taxonomy" id="183763"/>
    <lineage>
        <taxon>Bacteria</taxon>
        <taxon>Bacillati</taxon>
        <taxon>Actinomycetota</taxon>
        <taxon>Actinomycetes</taxon>
        <taxon>Streptosporangiales</taxon>
        <taxon>Nocardiopsidaceae</taxon>
        <taxon>Streptomonospora</taxon>
    </lineage>
</organism>
<dbReference type="Proteomes" id="UP000031675">
    <property type="component" value="Unassembled WGS sequence"/>
</dbReference>
<dbReference type="AlphaFoldDB" id="A0A0C2GAE3"/>
<evidence type="ECO:0000256" key="1">
    <source>
        <dbReference type="SAM" id="MobiDB-lite"/>
    </source>
</evidence>
<reference evidence="3" key="1">
    <citation type="journal article" date="2015" name="Chem. Biol.">
        <title>Structure, bioactivity, and resistance mechanism of streptomonomicin, an unusual lasso Peptide from an understudied halophilic actinomycete.</title>
        <authorList>
            <person name="Metelev M."/>
            <person name="Tietz J.I."/>
            <person name="Melby J.O."/>
            <person name="Blair P.M."/>
            <person name="Zhu L."/>
            <person name="Livnat I."/>
            <person name="Severinov K."/>
            <person name="Mitchell D.A."/>
        </authorList>
    </citation>
    <scope>NUCLEOTIDE SEQUENCE [LARGE SCALE GENOMIC DNA]</scope>
    <source>
        <strain evidence="3">YIM 90003</strain>
    </source>
</reference>
<evidence type="ECO:0000313" key="2">
    <source>
        <dbReference type="EMBL" id="KII00379.1"/>
    </source>
</evidence>
<dbReference type="STRING" id="183763.LP52_02200"/>
<feature type="region of interest" description="Disordered" evidence="1">
    <location>
        <begin position="1"/>
        <end position="20"/>
    </location>
</feature>
<dbReference type="OrthoDB" id="3423889at2"/>
<name>A0A0C2GAE3_9ACTN</name>
<dbReference type="RefSeq" id="WP_040270288.1">
    <property type="nucleotide sequence ID" value="NZ_JROO01000004.1"/>
</dbReference>
<keyword evidence="3" id="KW-1185">Reference proteome</keyword>
<dbReference type="EMBL" id="JROO01000004">
    <property type="protein sequence ID" value="KII00379.1"/>
    <property type="molecule type" value="Genomic_DNA"/>
</dbReference>
<evidence type="ECO:0000313" key="3">
    <source>
        <dbReference type="Proteomes" id="UP000031675"/>
    </source>
</evidence>
<accession>A0A0C2GAE3</accession>